<proteinExistence type="predicted"/>
<reference evidence="1 2" key="1">
    <citation type="submission" date="2017-12" db="EMBL/GenBank/DDBJ databases">
        <title>Integrating genomic resources of turbot (Scophthalmus maximus) in depth evaluation of genetic and physical mapping variation across individuals.</title>
        <authorList>
            <person name="Martinez P."/>
        </authorList>
    </citation>
    <scope>NUCLEOTIDE SEQUENCE [LARGE SCALE GENOMIC DNA]</scope>
</reference>
<protein>
    <submittedName>
        <fullName evidence="1">Uncharacterized protein</fullName>
    </submittedName>
</protein>
<keyword evidence="2" id="KW-1185">Reference proteome</keyword>
<evidence type="ECO:0000313" key="1">
    <source>
        <dbReference type="EMBL" id="AWP17137.1"/>
    </source>
</evidence>
<gene>
    <name evidence="1" type="ORF">SMAX5B_009586</name>
</gene>
<accession>A0A2U9CKS8</accession>
<dbReference type="EMBL" id="CP026260">
    <property type="protein sequence ID" value="AWP17137.1"/>
    <property type="molecule type" value="Genomic_DNA"/>
</dbReference>
<sequence length="95" mass="10696">MDVGKKQALQLVCALMCSERRKRKRPRVWVKEWRAARGQQGLGVLQRELETHDGAGFRELLRMTAEEFDVLLGKVYCIKTVALGINVGQLDAASP</sequence>
<dbReference type="AlphaFoldDB" id="A0A2U9CKS8"/>
<name>A0A2U9CKS8_SCOMX</name>
<evidence type="ECO:0000313" key="2">
    <source>
        <dbReference type="Proteomes" id="UP000246464"/>
    </source>
</evidence>
<dbReference type="Proteomes" id="UP000246464">
    <property type="component" value="Chromosome 18"/>
</dbReference>
<organism evidence="1 2">
    <name type="scientific">Scophthalmus maximus</name>
    <name type="common">Turbot</name>
    <name type="synonym">Psetta maxima</name>
    <dbReference type="NCBI Taxonomy" id="52904"/>
    <lineage>
        <taxon>Eukaryota</taxon>
        <taxon>Metazoa</taxon>
        <taxon>Chordata</taxon>
        <taxon>Craniata</taxon>
        <taxon>Vertebrata</taxon>
        <taxon>Euteleostomi</taxon>
        <taxon>Actinopterygii</taxon>
        <taxon>Neopterygii</taxon>
        <taxon>Teleostei</taxon>
        <taxon>Neoteleostei</taxon>
        <taxon>Acanthomorphata</taxon>
        <taxon>Carangaria</taxon>
        <taxon>Pleuronectiformes</taxon>
        <taxon>Pleuronectoidei</taxon>
        <taxon>Scophthalmidae</taxon>
        <taxon>Scophthalmus</taxon>
    </lineage>
</organism>